<keyword evidence="8" id="KW-1185">Reference proteome</keyword>
<keyword evidence="2 5" id="KW-0812">Transmembrane</keyword>
<evidence type="ECO:0000313" key="7">
    <source>
        <dbReference type="EMBL" id="RYU96133.1"/>
    </source>
</evidence>
<gene>
    <name evidence="7" type="ORF">EWM59_07945</name>
</gene>
<comment type="caution">
    <text evidence="7">The sequence shown here is derived from an EMBL/GenBank/DDBJ whole genome shotgun (WGS) entry which is preliminary data.</text>
</comment>
<dbReference type="SUPFAM" id="SSF53300">
    <property type="entry name" value="vWA-like"/>
    <property type="match status" value="1"/>
</dbReference>
<sequence>MNWIKPLTIVEYVFIGLFLLIYIVYFIRTYLIAKRLGTTSRSVVIKFFIRTGYLGLCIIGLLGPSFGVSEIEAQATGKDVYFAFDVSRSMDAIDIEPTRLEKVKFELIKNLNALKSDRVGIVVFSQSAYIHIPLTYDKDALKLFIQKLSSDLFTESGTDLNTALKLIQGKYNSANANSHRAKVIVMVSDGEDFGQLASEVILDLRKNRVSFLVLGVGTPQGGKIKEGNGFKKDKKGNEIVSKLDADYLKQLAKVLNGKYFQLSNQVNDVSAILKEVSQLENNWVDTRKMTVANNKYFYFVFLGLILMIIDILITIRTIKL</sequence>
<dbReference type="InterPro" id="IPR036465">
    <property type="entry name" value="vWFA_dom_sf"/>
</dbReference>
<dbReference type="SMART" id="SM00327">
    <property type="entry name" value="VWA"/>
    <property type="match status" value="1"/>
</dbReference>
<dbReference type="Gene3D" id="3.40.50.410">
    <property type="entry name" value="von Willebrand factor, type A domain"/>
    <property type="match status" value="1"/>
</dbReference>
<evidence type="ECO:0000256" key="5">
    <source>
        <dbReference type="SAM" id="Phobius"/>
    </source>
</evidence>
<evidence type="ECO:0000256" key="1">
    <source>
        <dbReference type="ARBA" id="ARBA00022475"/>
    </source>
</evidence>
<dbReference type="OrthoDB" id="6206554at2"/>
<dbReference type="InterPro" id="IPR050768">
    <property type="entry name" value="UPF0353/GerABKA_families"/>
</dbReference>
<feature type="transmembrane region" description="Helical" evidence="5">
    <location>
        <begin position="12"/>
        <end position="31"/>
    </location>
</feature>
<dbReference type="RefSeq" id="WP_130020424.1">
    <property type="nucleotide sequence ID" value="NZ_SEWF01000009.1"/>
</dbReference>
<dbReference type="Proteomes" id="UP000293162">
    <property type="component" value="Unassembled WGS sequence"/>
</dbReference>
<evidence type="ECO:0000256" key="4">
    <source>
        <dbReference type="ARBA" id="ARBA00023136"/>
    </source>
</evidence>
<name>A0A4Q5M2Q3_9BACT</name>
<feature type="transmembrane region" description="Helical" evidence="5">
    <location>
        <begin position="296"/>
        <end position="315"/>
    </location>
</feature>
<protein>
    <submittedName>
        <fullName evidence="7">VWA domain-containing protein</fullName>
    </submittedName>
</protein>
<organism evidence="7 8">
    <name type="scientific">Emticicia agri</name>
    <dbReference type="NCBI Taxonomy" id="2492393"/>
    <lineage>
        <taxon>Bacteria</taxon>
        <taxon>Pseudomonadati</taxon>
        <taxon>Bacteroidota</taxon>
        <taxon>Cytophagia</taxon>
        <taxon>Cytophagales</taxon>
        <taxon>Leadbetterellaceae</taxon>
        <taxon>Emticicia</taxon>
    </lineage>
</organism>
<evidence type="ECO:0000256" key="3">
    <source>
        <dbReference type="ARBA" id="ARBA00022989"/>
    </source>
</evidence>
<feature type="transmembrane region" description="Helical" evidence="5">
    <location>
        <begin position="43"/>
        <end position="63"/>
    </location>
</feature>
<proteinExistence type="predicted"/>
<evidence type="ECO:0000259" key="6">
    <source>
        <dbReference type="PROSITE" id="PS50234"/>
    </source>
</evidence>
<evidence type="ECO:0000313" key="8">
    <source>
        <dbReference type="Proteomes" id="UP000293162"/>
    </source>
</evidence>
<dbReference type="PROSITE" id="PS50234">
    <property type="entry name" value="VWFA"/>
    <property type="match status" value="1"/>
</dbReference>
<dbReference type="EMBL" id="SEWF01000009">
    <property type="protein sequence ID" value="RYU96133.1"/>
    <property type="molecule type" value="Genomic_DNA"/>
</dbReference>
<keyword evidence="3 5" id="KW-1133">Transmembrane helix</keyword>
<dbReference type="PANTHER" id="PTHR22550">
    <property type="entry name" value="SPORE GERMINATION PROTEIN"/>
    <property type="match status" value="1"/>
</dbReference>
<accession>A0A4Q5M2Q3</accession>
<reference evidence="7 8" key="1">
    <citation type="submission" date="2019-02" db="EMBL/GenBank/DDBJ databases">
        <title>Bacterial novel species Emticicia sp. 17J42-9 isolated from soil.</title>
        <authorList>
            <person name="Jung H.-Y."/>
        </authorList>
    </citation>
    <scope>NUCLEOTIDE SEQUENCE [LARGE SCALE GENOMIC DNA]</scope>
    <source>
        <strain evidence="7 8">17J42-9</strain>
    </source>
</reference>
<evidence type="ECO:0000256" key="2">
    <source>
        <dbReference type="ARBA" id="ARBA00022692"/>
    </source>
</evidence>
<feature type="domain" description="VWFA" evidence="6">
    <location>
        <begin position="79"/>
        <end position="255"/>
    </location>
</feature>
<dbReference type="AlphaFoldDB" id="A0A4Q5M2Q3"/>
<dbReference type="InterPro" id="IPR002035">
    <property type="entry name" value="VWF_A"/>
</dbReference>
<keyword evidence="4 5" id="KW-0472">Membrane</keyword>
<keyword evidence="1" id="KW-1003">Cell membrane</keyword>
<dbReference type="PANTHER" id="PTHR22550:SF5">
    <property type="entry name" value="LEUCINE ZIPPER PROTEIN 4"/>
    <property type="match status" value="1"/>
</dbReference>
<dbReference type="Pfam" id="PF13519">
    <property type="entry name" value="VWA_2"/>
    <property type="match status" value="1"/>
</dbReference>